<keyword evidence="1" id="KW-0812">Transmembrane</keyword>
<accession>A0A6J4JK44</accession>
<evidence type="ECO:0000313" key="2">
    <source>
        <dbReference type="EMBL" id="CAA9279762.1"/>
    </source>
</evidence>
<evidence type="ECO:0000256" key="1">
    <source>
        <dbReference type="SAM" id="Phobius"/>
    </source>
</evidence>
<feature type="transmembrane region" description="Helical" evidence="1">
    <location>
        <begin position="26"/>
        <end position="46"/>
    </location>
</feature>
<dbReference type="EMBL" id="CADCTC010000204">
    <property type="protein sequence ID" value="CAA9279762.1"/>
    <property type="molecule type" value="Genomic_DNA"/>
</dbReference>
<keyword evidence="1" id="KW-1133">Transmembrane helix</keyword>
<organism evidence="2">
    <name type="scientific">uncultured Chloroflexota bacterium</name>
    <dbReference type="NCBI Taxonomy" id="166587"/>
    <lineage>
        <taxon>Bacteria</taxon>
        <taxon>Bacillati</taxon>
        <taxon>Chloroflexota</taxon>
        <taxon>environmental samples</taxon>
    </lineage>
</organism>
<keyword evidence="1" id="KW-0472">Membrane</keyword>
<sequence>MALRRPRVPVTMGEAKNPFRTSTTSGLVIGLGATAAVALCALGGTLLVEPGIKPWPRFWATLFFAALLWPTGLALITRLAGARTAIAAAVLVVAATGAQQLGVGTLPLPLVVGWTVSLSAPGDAIRRELPLSAAGDREWERAWRSAQRAAIAVCSPDVISPEAGVVIALNGAEPVPLAALERKGPPGAAGWYNLPVTRDVVERQAPLVVELRREGVAGPPARFCGGQDDPDRQDRGASLRWSAGRWTSDNLADVPVPLVSGRPASSRYYIELRFYDANGLPHAGIWY</sequence>
<reference evidence="2" key="1">
    <citation type="submission" date="2020-02" db="EMBL/GenBank/DDBJ databases">
        <authorList>
            <person name="Meier V. D."/>
        </authorList>
    </citation>
    <scope>NUCLEOTIDE SEQUENCE</scope>
    <source>
        <strain evidence="2">AVDCRST_MAG77</strain>
    </source>
</reference>
<gene>
    <name evidence="2" type="ORF">AVDCRST_MAG77-4298</name>
</gene>
<protein>
    <submittedName>
        <fullName evidence="2">Uncharacterized protein</fullName>
    </submittedName>
</protein>
<proteinExistence type="predicted"/>
<dbReference type="AlphaFoldDB" id="A0A6J4JK44"/>
<feature type="transmembrane region" description="Helical" evidence="1">
    <location>
        <begin position="58"/>
        <end position="76"/>
    </location>
</feature>
<name>A0A6J4JK44_9CHLR</name>